<dbReference type="Gene3D" id="3.40.50.720">
    <property type="entry name" value="NAD(P)-binding Rossmann-like Domain"/>
    <property type="match status" value="1"/>
</dbReference>
<evidence type="ECO:0000259" key="8">
    <source>
        <dbReference type="SMART" id="SM00829"/>
    </source>
</evidence>
<dbReference type="GO" id="GO:0004022">
    <property type="term" value="F:alcohol dehydrogenase (NAD+) activity"/>
    <property type="evidence" value="ECO:0007669"/>
    <property type="project" value="UniProtKB-EC"/>
</dbReference>
<dbReference type="Pfam" id="PF08240">
    <property type="entry name" value="ADH_N"/>
    <property type="match status" value="1"/>
</dbReference>
<comment type="similarity">
    <text evidence="2 7">Belongs to the zinc-containing alcohol dehydrogenase family.</text>
</comment>
<dbReference type="GO" id="GO:0005737">
    <property type="term" value="C:cytoplasm"/>
    <property type="evidence" value="ECO:0007669"/>
    <property type="project" value="TreeGrafter"/>
</dbReference>
<comment type="caution">
    <text evidence="9">The sequence shown here is derived from an EMBL/GenBank/DDBJ whole genome shotgun (WGS) entry which is preliminary data.</text>
</comment>
<evidence type="ECO:0000313" key="10">
    <source>
        <dbReference type="Proteomes" id="UP000028640"/>
    </source>
</evidence>
<dbReference type="AlphaFoldDB" id="A0A085GHN4"/>
<protein>
    <recommendedName>
        <fullName evidence="3">alcohol dehydrogenase</fullName>
        <ecNumber evidence="3">1.1.1.1</ecNumber>
    </recommendedName>
</protein>
<accession>A0A085GHN4</accession>
<dbReference type="Gene3D" id="3.90.180.10">
    <property type="entry name" value="Medium-chain alcohol dehydrogenases, catalytic domain"/>
    <property type="match status" value="1"/>
</dbReference>
<sequence length="343" mass="36509">MEKKMKAVVMTGAGLPWEVWEVPMPKAEPGQVLVKVHASGMCYTDVWSTEGYGGDIFPQTPGHEVVGEVVEVGAGVHSRKVGDRVGTTWVQSSCGRCDYCRENRPLTGQTAMNCVSPRTTGFVAQGGHAEYIAISAEGTVLLPEGLSYVDAAPMMCAGYTTWSGIRDAAPKPHEKIAVLGIGGLGHVALQLSRACGFNTIAITHSADKHALAKQLGADQVVSSGKELKEIGGADILLVTTNDFDSAQEAMAGLRVDGRVVLCGLDFSKPFSISSEGVPFHMMRQQVIGSTHGGQHYLSEVLNLAAQGKVKPIVETYTLDQAQEAYARLSSGKMRFRGVFTPQG</sequence>
<evidence type="ECO:0000313" key="9">
    <source>
        <dbReference type="EMBL" id="KFC83229.1"/>
    </source>
</evidence>
<name>A0A085GHN4_EWIA3</name>
<evidence type="ECO:0000256" key="6">
    <source>
        <dbReference type="ARBA" id="ARBA00023002"/>
    </source>
</evidence>
<dbReference type="InterPro" id="IPR036291">
    <property type="entry name" value="NAD(P)-bd_dom_sf"/>
</dbReference>
<dbReference type="InterPro" id="IPR013154">
    <property type="entry name" value="ADH-like_N"/>
</dbReference>
<keyword evidence="5 7" id="KW-0862">Zinc</keyword>
<gene>
    <name evidence="9" type="ORF">GEAM_1299</name>
</gene>
<dbReference type="Proteomes" id="UP000028640">
    <property type="component" value="Unassembled WGS sequence"/>
</dbReference>
<dbReference type="EC" id="1.1.1.1" evidence="3"/>
<dbReference type="GO" id="GO:0016746">
    <property type="term" value="F:acyltransferase activity"/>
    <property type="evidence" value="ECO:0007669"/>
    <property type="project" value="UniProtKB-KW"/>
</dbReference>
<dbReference type="InterPro" id="IPR020843">
    <property type="entry name" value="ER"/>
</dbReference>
<evidence type="ECO:0000256" key="7">
    <source>
        <dbReference type="RuleBase" id="RU361277"/>
    </source>
</evidence>
<evidence type="ECO:0000256" key="3">
    <source>
        <dbReference type="ARBA" id="ARBA00013190"/>
    </source>
</evidence>
<evidence type="ECO:0000256" key="4">
    <source>
        <dbReference type="ARBA" id="ARBA00022723"/>
    </source>
</evidence>
<dbReference type="GeneID" id="78379643"/>
<dbReference type="PANTHER" id="PTHR42940:SF8">
    <property type="entry name" value="VACUOLAR PROTEIN SORTING-ASSOCIATED PROTEIN 11"/>
    <property type="match status" value="1"/>
</dbReference>
<reference evidence="9 10" key="1">
    <citation type="submission" date="2014-05" db="EMBL/GenBank/DDBJ databases">
        <title>ATOL: Assembling a taxonomically balanced genome-scale reconstruction of the evolutionary history of the Enterobacteriaceae.</title>
        <authorList>
            <person name="Plunkett G.III."/>
            <person name="Neeno-Eckwall E.C."/>
            <person name="Glasner J.D."/>
            <person name="Perna N.T."/>
        </authorList>
    </citation>
    <scope>NUCLEOTIDE SEQUENCE [LARGE SCALE GENOMIC DNA]</scope>
    <source>
        <strain evidence="9 10">ATCC 33852</strain>
    </source>
</reference>
<dbReference type="EMBL" id="JMPJ01000038">
    <property type="protein sequence ID" value="KFC83229.1"/>
    <property type="molecule type" value="Genomic_DNA"/>
</dbReference>
<proteinExistence type="inferred from homology"/>
<organism evidence="9 10">
    <name type="scientific">Ewingella americana (strain ATCC 33852 / DSM 4580 / CCUG 14506 / JCM 5911 / LMG 7869 / NCTC 12157 / CDC 1468-78)</name>
    <dbReference type="NCBI Taxonomy" id="910964"/>
    <lineage>
        <taxon>Bacteria</taxon>
        <taxon>Pseudomonadati</taxon>
        <taxon>Pseudomonadota</taxon>
        <taxon>Gammaproteobacteria</taxon>
        <taxon>Enterobacterales</taxon>
        <taxon>Yersiniaceae</taxon>
        <taxon>Ewingella</taxon>
    </lineage>
</organism>
<keyword evidence="9" id="KW-0808">Transferase</keyword>
<evidence type="ECO:0000256" key="1">
    <source>
        <dbReference type="ARBA" id="ARBA00001947"/>
    </source>
</evidence>
<dbReference type="GO" id="GO:0008270">
    <property type="term" value="F:zinc ion binding"/>
    <property type="evidence" value="ECO:0007669"/>
    <property type="project" value="InterPro"/>
</dbReference>
<evidence type="ECO:0000256" key="5">
    <source>
        <dbReference type="ARBA" id="ARBA00022833"/>
    </source>
</evidence>
<dbReference type="SUPFAM" id="SSF51735">
    <property type="entry name" value="NAD(P)-binding Rossmann-fold domains"/>
    <property type="match status" value="1"/>
</dbReference>
<dbReference type="SMART" id="SM00829">
    <property type="entry name" value="PKS_ER"/>
    <property type="match status" value="1"/>
</dbReference>
<keyword evidence="10" id="KW-1185">Reference proteome</keyword>
<dbReference type="STRING" id="910964.GEAM_1299"/>
<keyword evidence="4 7" id="KW-0479">Metal-binding</keyword>
<keyword evidence="6 9" id="KW-0560">Oxidoreductase</keyword>
<dbReference type="SUPFAM" id="SSF50129">
    <property type="entry name" value="GroES-like"/>
    <property type="match status" value="1"/>
</dbReference>
<evidence type="ECO:0000256" key="2">
    <source>
        <dbReference type="ARBA" id="ARBA00008072"/>
    </source>
</evidence>
<dbReference type="InterPro" id="IPR013149">
    <property type="entry name" value="ADH-like_C"/>
</dbReference>
<keyword evidence="9" id="KW-0012">Acyltransferase</keyword>
<dbReference type="InterPro" id="IPR002328">
    <property type="entry name" value="ADH_Zn_CS"/>
</dbReference>
<comment type="cofactor">
    <cofactor evidence="1 7">
        <name>Zn(2+)</name>
        <dbReference type="ChEBI" id="CHEBI:29105"/>
    </cofactor>
</comment>
<dbReference type="PROSITE" id="PS00059">
    <property type="entry name" value="ADH_ZINC"/>
    <property type="match status" value="1"/>
</dbReference>
<dbReference type="eggNOG" id="COG1064">
    <property type="taxonomic scope" value="Bacteria"/>
</dbReference>
<dbReference type="PANTHER" id="PTHR42940">
    <property type="entry name" value="ALCOHOL DEHYDROGENASE 1-RELATED"/>
    <property type="match status" value="1"/>
</dbReference>
<feature type="domain" description="Enoyl reductase (ER)" evidence="8">
    <location>
        <begin position="12"/>
        <end position="339"/>
    </location>
</feature>
<dbReference type="InterPro" id="IPR011032">
    <property type="entry name" value="GroES-like_sf"/>
</dbReference>
<dbReference type="CDD" id="cd08245">
    <property type="entry name" value="CAD"/>
    <property type="match status" value="1"/>
</dbReference>
<dbReference type="Pfam" id="PF00107">
    <property type="entry name" value="ADH_zinc_N"/>
    <property type="match status" value="1"/>
</dbReference>
<dbReference type="RefSeq" id="WP_034789692.1">
    <property type="nucleotide sequence ID" value="NZ_JMPJ01000038.1"/>
</dbReference>